<dbReference type="InterPro" id="IPR000835">
    <property type="entry name" value="HTH_MarR-typ"/>
</dbReference>
<accession>A0ABN0U7F8</accession>
<dbReference type="EMBL" id="BAAAGX010000010">
    <property type="protein sequence ID" value="GAA0241240.1"/>
    <property type="molecule type" value="Genomic_DNA"/>
</dbReference>
<dbReference type="PANTHER" id="PTHR33164:SF99">
    <property type="entry name" value="MARR FAMILY REGULATORY PROTEIN"/>
    <property type="match status" value="1"/>
</dbReference>
<dbReference type="SMART" id="SM00347">
    <property type="entry name" value="HTH_MARR"/>
    <property type="match status" value="1"/>
</dbReference>
<feature type="domain" description="HTH marR-type" evidence="1">
    <location>
        <begin position="25"/>
        <end position="159"/>
    </location>
</feature>
<dbReference type="InterPro" id="IPR039422">
    <property type="entry name" value="MarR/SlyA-like"/>
</dbReference>
<organism evidence="2 3">
    <name type="scientific">Cryptosporangium japonicum</name>
    <dbReference type="NCBI Taxonomy" id="80872"/>
    <lineage>
        <taxon>Bacteria</taxon>
        <taxon>Bacillati</taxon>
        <taxon>Actinomycetota</taxon>
        <taxon>Actinomycetes</taxon>
        <taxon>Cryptosporangiales</taxon>
        <taxon>Cryptosporangiaceae</taxon>
        <taxon>Cryptosporangium</taxon>
    </lineage>
</organism>
<dbReference type="PROSITE" id="PS50995">
    <property type="entry name" value="HTH_MARR_2"/>
    <property type="match status" value="1"/>
</dbReference>
<proteinExistence type="predicted"/>
<evidence type="ECO:0000259" key="1">
    <source>
        <dbReference type="PROSITE" id="PS50995"/>
    </source>
</evidence>
<name>A0ABN0U7F8_9ACTN</name>
<dbReference type="GO" id="GO:0003677">
    <property type="term" value="F:DNA binding"/>
    <property type="evidence" value="ECO:0007669"/>
    <property type="project" value="UniProtKB-KW"/>
</dbReference>
<sequence length="173" mass="18954">MAVKLANLVVFVKIPYAAPMASRSGADLALLLLGSYRNLVDEVTNELAARGYPDSRPSHEYAMRAIRAGADNASELGRRLAVTKQAAAKTITVLLDRGYVTAEAHPDDARRKRIEITERGLALMREGEAIFDEVRARWAQRLGVAELERLEAQLAQFVGDSPIRLDAPGWAAQ</sequence>
<dbReference type="Proteomes" id="UP001500967">
    <property type="component" value="Unassembled WGS sequence"/>
</dbReference>
<dbReference type="InterPro" id="IPR036390">
    <property type="entry name" value="WH_DNA-bd_sf"/>
</dbReference>
<reference evidence="2 3" key="1">
    <citation type="journal article" date="2019" name="Int. J. Syst. Evol. Microbiol.">
        <title>The Global Catalogue of Microorganisms (GCM) 10K type strain sequencing project: providing services to taxonomists for standard genome sequencing and annotation.</title>
        <authorList>
            <consortium name="The Broad Institute Genomics Platform"/>
            <consortium name="The Broad Institute Genome Sequencing Center for Infectious Disease"/>
            <person name="Wu L."/>
            <person name="Ma J."/>
        </authorList>
    </citation>
    <scope>NUCLEOTIDE SEQUENCE [LARGE SCALE GENOMIC DNA]</scope>
    <source>
        <strain evidence="2 3">JCM 10425</strain>
    </source>
</reference>
<keyword evidence="3" id="KW-1185">Reference proteome</keyword>
<dbReference type="Gene3D" id="1.10.10.10">
    <property type="entry name" value="Winged helix-like DNA-binding domain superfamily/Winged helix DNA-binding domain"/>
    <property type="match status" value="1"/>
</dbReference>
<comment type="caution">
    <text evidence="2">The sequence shown here is derived from an EMBL/GenBank/DDBJ whole genome shotgun (WGS) entry which is preliminary data.</text>
</comment>
<dbReference type="PANTHER" id="PTHR33164">
    <property type="entry name" value="TRANSCRIPTIONAL REGULATOR, MARR FAMILY"/>
    <property type="match status" value="1"/>
</dbReference>
<gene>
    <name evidence="2" type="ORF">GCM10009539_28260</name>
</gene>
<evidence type="ECO:0000313" key="3">
    <source>
        <dbReference type="Proteomes" id="UP001500967"/>
    </source>
</evidence>
<dbReference type="SUPFAM" id="SSF46785">
    <property type="entry name" value="Winged helix' DNA-binding domain"/>
    <property type="match status" value="1"/>
</dbReference>
<evidence type="ECO:0000313" key="2">
    <source>
        <dbReference type="EMBL" id="GAA0241240.1"/>
    </source>
</evidence>
<dbReference type="InterPro" id="IPR036388">
    <property type="entry name" value="WH-like_DNA-bd_sf"/>
</dbReference>
<keyword evidence="2" id="KW-0238">DNA-binding</keyword>
<protein>
    <submittedName>
        <fullName evidence="2">Winged helix DNA-binding protein</fullName>
    </submittedName>
</protein>
<dbReference type="Pfam" id="PF12802">
    <property type="entry name" value="MarR_2"/>
    <property type="match status" value="1"/>
</dbReference>